<reference evidence="2" key="1">
    <citation type="submission" date="2020-10" db="EMBL/GenBank/DDBJ databases">
        <authorList>
            <person name="Han B."/>
            <person name="Lu T."/>
            <person name="Zhao Q."/>
            <person name="Huang X."/>
            <person name="Zhao Y."/>
        </authorList>
    </citation>
    <scope>NUCLEOTIDE SEQUENCE</scope>
</reference>
<name>A0A811PZ34_9POAL</name>
<gene>
    <name evidence="2" type="ORF">NCGR_LOCUS32150</name>
</gene>
<proteinExistence type="predicted"/>
<feature type="region of interest" description="Disordered" evidence="1">
    <location>
        <begin position="79"/>
        <end position="109"/>
    </location>
</feature>
<evidence type="ECO:0000313" key="2">
    <source>
        <dbReference type="EMBL" id="CAD6247980.1"/>
    </source>
</evidence>
<dbReference type="AlphaFoldDB" id="A0A811PZ34"/>
<evidence type="ECO:0000313" key="3">
    <source>
        <dbReference type="Proteomes" id="UP000604825"/>
    </source>
</evidence>
<dbReference type="Proteomes" id="UP000604825">
    <property type="component" value="Unassembled WGS sequence"/>
</dbReference>
<comment type="caution">
    <text evidence="2">The sequence shown here is derived from an EMBL/GenBank/DDBJ whole genome shotgun (WGS) entry which is preliminary data.</text>
</comment>
<accession>A0A811PZ34</accession>
<protein>
    <submittedName>
        <fullName evidence="2">Uncharacterized protein</fullName>
    </submittedName>
</protein>
<organism evidence="2 3">
    <name type="scientific">Miscanthus lutarioriparius</name>
    <dbReference type="NCBI Taxonomy" id="422564"/>
    <lineage>
        <taxon>Eukaryota</taxon>
        <taxon>Viridiplantae</taxon>
        <taxon>Streptophyta</taxon>
        <taxon>Embryophyta</taxon>
        <taxon>Tracheophyta</taxon>
        <taxon>Spermatophyta</taxon>
        <taxon>Magnoliopsida</taxon>
        <taxon>Liliopsida</taxon>
        <taxon>Poales</taxon>
        <taxon>Poaceae</taxon>
        <taxon>PACMAD clade</taxon>
        <taxon>Panicoideae</taxon>
        <taxon>Andropogonodae</taxon>
        <taxon>Andropogoneae</taxon>
        <taxon>Saccharinae</taxon>
        <taxon>Miscanthus</taxon>
    </lineage>
</organism>
<evidence type="ECO:0000256" key="1">
    <source>
        <dbReference type="SAM" id="MobiDB-lite"/>
    </source>
</evidence>
<keyword evidence="3" id="KW-1185">Reference proteome</keyword>
<sequence>MGSPRSPRRTSGPSSTTSPNLAAILEYLATVLTVRGAFAVKAAKQILPSNNFTDHERSQYIFFLQIVDRLLTFTYSGGKAPAQARSVETPASEPGHDSGNSTPKDAPKAEPYRSKLFWLLSVSTNNDF</sequence>
<dbReference type="EMBL" id="CAJGYO010000007">
    <property type="protein sequence ID" value="CAD6247980.1"/>
    <property type="molecule type" value="Genomic_DNA"/>
</dbReference>